<gene>
    <name evidence="1" type="ORF">C8J30_102337</name>
</gene>
<proteinExistence type="predicted"/>
<dbReference type="Proteomes" id="UP000247727">
    <property type="component" value="Unassembled WGS sequence"/>
</dbReference>
<sequence length="105" mass="11500">MKWGQSMNEILKPRPMPMNFAVIGLSAAIAAGTATWPVRDTPAYVTLRDGSTFSYFEKSLRYGSTAQDFADGVARIYASLLQGQEPLGAEFEAVWDANVADLYES</sequence>
<organism evidence="1 2">
    <name type="scientific">Rhodobacter viridis</name>
    <dbReference type="NCBI Taxonomy" id="1054202"/>
    <lineage>
        <taxon>Bacteria</taxon>
        <taxon>Pseudomonadati</taxon>
        <taxon>Pseudomonadota</taxon>
        <taxon>Alphaproteobacteria</taxon>
        <taxon>Rhodobacterales</taxon>
        <taxon>Rhodobacter group</taxon>
        <taxon>Rhodobacter</taxon>
    </lineage>
</organism>
<evidence type="ECO:0000313" key="2">
    <source>
        <dbReference type="Proteomes" id="UP000247727"/>
    </source>
</evidence>
<comment type="caution">
    <text evidence="1">The sequence shown here is derived from an EMBL/GenBank/DDBJ whole genome shotgun (WGS) entry which is preliminary data.</text>
</comment>
<evidence type="ECO:0000313" key="1">
    <source>
        <dbReference type="EMBL" id="PYF12022.1"/>
    </source>
</evidence>
<accession>A0A318U237</accession>
<name>A0A318U237_9RHOB</name>
<protein>
    <submittedName>
        <fullName evidence="1">Uncharacterized protein</fullName>
    </submittedName>
</protein>
<reference evidence="1 2" key="1">
    <citation type="submission" date="2018-06" db="EMBL/GenBank/DDBJ databases">
        <title>Genomic Encyclopedia of Type Strains, Phase III (KMG-III): the genomes of soil and plant-associated and newly described type strains.</title>
        <authorList>
            <person name="Whitman W."/>
        </authorList>
    </citation>
    <scope>NUCLEOTIDE SEQUENCE [LARGE SCALE GENOMIC DNA]</scope>
    <source>
        <strain evidence="1 2">JA737</strain>
    </source>
</reference>
<dbReference type="EMBL" id="QJTK01000002">
    <property type="protein sequence ID" value="PYF12022.1"/>
    <property type="molecule type" value="Genomic_DNA"/>
</dbReference>
<dbReference type="AlphaFoldDB" id="A0A318U237"/>
<keyword evidence="2" id="KW-1185">Reference proteome</keyword>